<dbReference type="InterPro" id="IPR052904">
    <property type="entry name" value="Acyl-CoA_dehydrogenase-like"/>
</dbReference>
<keyword evidence="4" id="KW-0274">FAD</keyword>
<feature type="region of interest" description="Disordered" evidence="5">
    <location>
        <begin position="1"/>
        <end position="32"/>
    </location>
</feature>
<dbReference type="EMBL" id="VCIZ01000015">
    <property type="protein sequence ID" value="TSP10555.1"/>
    <property type="molecule type" value="Genomic_DNA"/>
</dbReference>
<dbReference type="PANTHER" id="PTHR42707">
    <property type="entry name" value="ACYL-COA DEHYDROGENASE"/>
    <property type="match status" value="1"/>
</dbReference>
<evidence type="ECO:0000256" key="5">
    <source>
        <dbReference type="SAM" id="MobiDB-lite"/>
    </source>
</evidence>
<dbReference type="PANTHER" id="PTHR42707:SF2">
    <property type="entry name" value="ACD11 DEHYDROGENASE"/>
    <property type="match status" value="1"/>
</dbReference>
<dbReference type="SUPFAM" id="SSF47203">
    <property type="entry name" value="Acyl-CoA dehydrogenase C-terminal domain-like"/>
    <property type="match status" value="1"/>
</dbReference>
<dbReference type="Pfam" id="PF18158">
    <property type="entry name" value="AidB_N"/>
    <property type="match status" value="1"/>
</dbReference>
<dbReference type="Pfam" id="PF00441">
    <property type="entry name" value="Acyl-CoA_dh_1"/>
    <property type="match status" value="1"/>
</dbReference>
<feature type="domain" description="Adaptive response protein AidB N-terminal" evidence="8">
    <location>
        <begin position="28"/>
        <end position="190"/>
    </location>
</feature>
<protein>
    <submittedName>
        <fullName evidence="9">DNA alkylation response protein</fullName>
    </submittedName>
</protein>
<dbReference type="Proteomes" id="UP000318943">
    <property type="component" value="Unassembled WGS sequence"/>
</dbReference>
<comment type="similarity">
    <text evidence="2">Belongs to the acyl-CoA dehydrogenase family.</text>
</comment>
<evidence type="ECO:0000256" key="1">
    <source>
        <dbReference type="ARBA" id="ARBA00001974"/>
    </source>
</evidence>
<evidence type="ECO:0000259" key="8">
    <source>
        <dbReference type="Pfam" id="PF18158"/>
    </source>
</evidence>
<dbReference type="Gene3D" id="1.20.140.10">
    <property type="entry name" value="Butyryl-CoA Dehydrogenase, subunit A, domain 3"/>
    <property type="match status" value="1"/>
</dbReference>
<dbReference type="InterPro" id="IPR009075">
    <property type="entry name" value="AcylCo_DH/oxidase_C"/>
</dbReference>
<evidence type="ECO:0000256" key="3">
    <source>
        <dbReference type="ARBA" id="ARBA00022630"/>
    </source>
</evidence>
<keyword evidence="3" id="KW-0285">Flavoprotein</keyword>
<dbReference type="InterPro" id="IPR006089">
    <property type="entry name" value="Acyl-CoA_DH_CS"/>
</dbReference>
<dbReference type="Gene3D" id="2.40.110.20">
    <property type="match status" value="1"/>
</dbReference>
<evidence type="ECO:0000313" key="10">
    <source>
        <dbReference type="Proteomes" id="UP000318943"/>
    </source>
</evidence>
<feature type="domain" description="Acyl-CoA dehydrogenase/oxidase C-terminal" evidence="6">
    <location>
        <begin position="312"/>
        <end position="467"/>
    </location>
</feature>
<dbReference type="InterPro" id="IPR036250">
    <property type="entry name" value="AcylCo_DH-like_C"/>
</dbReference>
<evidence type="ECO:0000256" key="2">
    <source>
        <dbReference type="ARBA" id="ARBA00009347"/>
    </source>
</evidence>
<comment type="cofactor">
    <cofactor evidence="1">
        <name>FAD</name>
        <dbReference type="ChEBI" id="CHEBI:57692"/>
    </cofactor>
</comment>
<dbReference type="Gene3D" id="6.10.250.600">
    <property type="match status" value="1"/>
</dbReference>
<proteinExistence type="inferred from homology"/>
<sequence length="609" mass="65715">MPTSAARIPSASLTDAQDSSRDIAHPVPDRHGTSLFTADPDLRALLPLYLPADLFNHLLPHLERMGALAGGVLDELANVADHAPPTLSHRTRTGLDAQAIHKHPAYIELEKVAFADFGLAAASHRGGVLGWDKPMPPAAKYALTYLFVQAEFGLCCPLSMTDSLTRTLRKFGDPALVERYLPNLTTQVFDDLYQGAMFMTEQGAGSDVAATATRAIRDDSVEGGWRLVGDKWFCSNPDAALAMVLARMEEPDGTATPGIKGVSLFLLPRTLADGSANHYRIIRLKDKLGTRSMASGEIRLEGAHAWLVGEPGRGFVQMADMINNSRLSNGVRAAGLMRRALTEGQFIARERRAFGKRLADMPLMRRQLLKLTLPTEQARTMVFQTAEALRRADAGEADAYPLMRVLTPLIKFRACRDARKVTGDAMEIRGGCGYIEEWSDPRLVRDAHLGSIWEGTSNIVALDVLRAIRREGSLPVLQAHLAGLLADTPMHATARATFEQAIARAAALAARAAALAARAAEAGAEGDVLARQAASALYHVTSAVAMAWEAGRIGSVRRMRLAQLVLVHRVLPQDPLAGGAEPAWLAETVAPPEDGAVRPAGQLDEINVF</sequence>
<dbReference type="InterPro" id="IPR009100">
    <property type="entry name" value="AcylCoA_DH/oxidase_NM_dom_sf"/>
</dbReference>
<dbReference type="InterPro" id="IPR041504">
    <property type="entry name" value="AidB_N"/>
</dbReference>
<reference evidence="9 10" key="1">
    <citation type="submission" date="2019-05" db="EMBL/GenBank/DDBJ databases">
        <title>Whole genome sequence analysis of Cupriavidus campinensis S14E4C strain.</title>
        <authorList>
            <person name="Abbaszade G."/>
            <person name="Szabo A."/>
            <person name="Toumi M."/>
            <person name="Toth E."/>
        </authorList>
    </citation>
    <scope>NUCLEOTIDE SEQUENCE [LARGE SCALE GENOMIC DNA]</scope>
    <source>
        <strain evidence="9 10">S14E4C</strain>
    </source>
</reference>
<dbReference type="PROSITE" id="PS00073">
    <property type="entry name" value="ACYL_COA_DH_2"/>
    <property type="match status" value="1"/>
</dbReference>
<keyword evidence="10" id="KW-1185">Reference proteome</keyword>
<dbReference type="InterPro" id="IPR006091">
    <property type="entry name" value="Acyl-CoA_Oxase/DH_mid-dom"/>
</dbReference>
<evidence type="ECO:0000259" key="7">
    <source>
        <dbReference type="Pfam" id="PF02770"/>
    </source>
</evidence>
<evidence type="ECO:0000259" key="6">
    <source>
        <dbReference type="Pfam" id="PF00441"/>
    </source>
</evidence>
<gene>
    <name evidence="9" type="ORF">FGG12_22530</name>
</gene>
<dbReference type="Pfam" id="PF02770">
    <property type="entry name" value="Acyl-CoA_dh_M"/>
    <property type="match status" value="1"/>
</dbReference>
<accession>A0ABY3EI18</accession>
<organism evidence="9 10">
    <name type="scientific">Cupriavidus campinensis</name>
    <dbReference type="NCBI Taxonomy" id="151783"/>
    <lineage>
        <taxon>Bacteria</taxon>
        <taxon>Pseudomonadati</taxon>
        <taxon>Pseudomonadota</taxon>
        <taxon>Betaproteobacteria</taxon>
        <taxon>Burkholderiales</taxon>
        <taxon>Burkholderiaceae</taxon>
        <taxon>Cupriavidus</taxon>
    </lineage>
</organism>
<comment type="caution">
    <text evidence="9">The sequence shown here is derived from an EMBL/GenBank/DDBJ whole genome shotgun (WGS) entry which is preliminary data.</text>
</comment>
<evidence type="ECO:0000256" key="4">
    <source>
        <dbReference type="ARBA" id="ARBA00022827"/>
    </source>
</evidence>
<name>A0ABY3EI18_9BURK</name>
<dbReference type="SUPFAM" id="SSF56645">
    <property type="entry name" value="Acyl-CoA dehydrogenase NM domain-like"/>
    <property type="match status" value="1"/>
</dbReference>
<dbReference type="RefSeq" id="WP_144201172.1">
    <property type="nucleotide sequence ID" value="NZ_VCIZ01000015.1"/>
</dbReference>
<evidence type="ECO:0000313" key="9">
    <source>
        <dbReference type="EMBL" id="TSP10555.1"/>
    </source>
</evidence>
<feature type="domain" description="Acyl-CoA oxidase/dehydrogenase middle" evidence="7">
    <location>
        <begin position="196"/>
        <end position="301"/>
    </location>
</feature>
<feature type="compositionally biased region" description="Basic and acidic residues" evidence="5">
    <location>
        <begin position="18"/>
        <end position="32"/>
    </location>
</feature>